<accession>A0A2Z3YQS5</accession>
<evidence type="ECO:0000313" key="1">
    <source>
        <dbReference type="EMBL" id="AWT26031.1"/>
    </source>
</evidence>
<dbReference type="STRING" id="1737425.GCA_900049755_00064"/>
<name>A0A2Z3YQS5_9CORY</name>
<organism evidence="1 2">
    <name type="scientific">Corynebacterium provencense</name>
    <dbReference type="NCBI Taxonomy" id="1737425"/>
    <lineage>
        <taxon>Bacteria</taxon>
        <taxon>Bacillati</taxon>
        <taxon>Actinomycetota</taxon>
        <taxon>Actinomycetes</taxon>
        <taxon>Mycobacteriales</taxon>
        <taxon>Corynebacteriaceae</taxon>
        <taxon>Corynebacterium</taxon>
    </lineage>
</organism>
<keyword evidence="2" id="KW-1185">Reference proteome</keyword>
<gene>
    <name evidence="1" type="ORF">Csp1_12310</name>
</gene>
<reference evidence="2" key="1">
    <citation type="submission" date="2017-11" db="EMBL/GenBank/DDBJ databases">
        <title>Otitis media/interna in a cat caused by the recently described species Corynebacterium provencense.</title>
        <authorList>
            <person name="Kittl S."/>
            <person name="Brodard I."/>
            <person name="Rychener L."/>
            <person name="Jores J."/>
            <person name="Roosje P."/>
            <person name="Gobeli Brawand S."/>
        </authorList>
    </citation>
    <scope>NUCLEOTIDE SEQUENCE [LARGE SCALE GENOMIC DNA]</scope>
    <source>
        <strain evidence="2">17KM38</strain>
    </source>
</reference>
<evidence type="ECO:0008006" key="3">
    <source>
        <dbReference type="Google" id="ProtNLM"/>
    </source>
</evidence>
<dbReference type="Pfam" id="PF11248">
    <property type="entry name" value="DUF3046"/>
    <property type="match status" value="1"/>
</dbReference>
<dbReference type="EMBL" id="CP024988">
    <property type="protein sequence ID" value="AWT26031.1"/>
    <property type="molecule type" value="Genomic_DNA"/>
</dbReference>
<dbReference type="KEGG" id="cpre:Csp1_12310"/>
<proteinExistence type="predicted"/>
<protein>
    <recommendedName>
        <fullName evidence="3">DUF3046 domain-containing protein</fullName>
    </recommendedName>
</protein>
<evidence type="ECO:0000313" key="2">
    <source>
        <dbReference type="Proteomes" id="UP000247696"/>
    </source>
</evidence>
<dbReference type="AlphaFoldDB" id="A0A2Z3YQS5"/>
<dbReference type="InterPro" id="IPR021408">
    <property type="entry name" value="DUF3046"/>
</dbReference>
<sequence length="82" mass="9288">MRSACRSLSVSVGGMRRTEFDRLVTGEFGDSFGSWIARSHVLTGLGDTPARLMEQGHDLREVWWALCEDFDVPEERRLGDDD</sequence>
<dbReference type="Proteomes" id="UP000247696">
    <property type="component" value="Chromosome"/>
</dbReference>